<reference evidence="1" key="1">
    <citation type="journal article" date="2014" name="Int. J. Syst. Evol. Microbiol.">
        <title>Complete genome sequence of Corynebacterium casei LMG S-19264T (=DSM 44701T), isolated from a smear-ripened cheese.</title>
        <authorList>
            <consortium name="US DOE Joint Genome Institute (JGI-PGF)"/>
            <person name="Walter F."/>
            <person name="Albersmeier A."/>
            <person name="Kalinowski J."/>
            <person name="Ruckert C."/>
        </authorList>
    </citation>
    <scope>NUCLEOTIDE SEQUENCE</scope>
    <source>
        <strain evidence="1">CGMCC 1.12987</strain>
    </source>
</reference>
<proteinExistence type="predicted"/>
<organism evidence="1 2">
    <name type="scientific">Paenibacillus abyssi</name>
    <dbReference type="NCBI Taxonomy" id="1340531"/>
    <lineage>
        <taxon>Bacteria</taxon>
        <taxon>Bacillati</taxon>
        <taxon>Bacillota</taxon>
        <taxon>Bacilli</taxon>
        <taxon>Bacillales</taxon>
        <taxon>Paenibacillaceae</taxon>
        <taxon>Paenibacillus</taxon>
    </lineage>
</organism>
<dbReference type="AlphaFoldDB" id="A0A917LDK9"/>
<gene>
    <name evidence="1" type="ORF">GCM10010916_34680</name>
</gene>
<name>A0A917LDK9_9BACL</name>
<dbReference type="EMBL" id="BMGR01000011">
    <property type="protein sequence ID" value="GGG14841.1"/>
    <property type="molecule type" value="Genomic_DNA"/>
</dbReference>
<comment type="caution">
    <text evidence="1">The sequence shown here is derived from an EMBL/GenBank/DDBJ whole genome shotgun (WGS) entry which is preliminary data.</text>
</comment>
<sequence>MTNEIQGYFEGLRDARNENSTDIRKRLPKVLGRQPVELLGSMAKSMFNLL</sequence>
<accession>A0A917LDK9</accession>
<reference evidence="1" key="2">
    <citation type="submission" date="2020-09" db="EMBL/GenBank/DDBJ databases">
        <authorList>
            <person name="Sun Q."/>
            <person name="Zhou Y."/>
        </authorList>
    </citation>
    <scope>NUCLEOTIDE SEQUENCE</scope>
    <source>
        <strain evidence="1">CGMCC 1.12987</strain>
    </source>
</reference>
<dbReference type="Proteomes" id="UP000644756">
    <property type="component" value="Unassembled WGS sequence"/>
</dbReference>
<protein>
    <submittedName>
        <fullName evidence="1">Uncharacterized protein</fullName>
    </submittedName>
</protein>
<keyword evidence="2" id="KW-1185">Reference proteome</keyword>
<evidence type="ECO:0000313" key="1">
    <source>
        <dbReference type="EMBL" id="GGG14841.1"/>
    </source>
</evidence>
<evidence type="ECO:0000313" key="2">
    <source>
        <dbReference type="Proteomes" id="UP000644756"/>
    </source>
</evidence>